<evidence type="ECO:0000256" key="2">
    <source>
        <dbReference type="ARBA" id="ARBA00005811"/>
    </source>
</evidence>
<feature type="compositionally biased region" description="Low complexity" evidence="8">
    <location>
        <begin position="89"/>
        <end position="98"/>
    </location>
</feature>
<dbReference type="InterPro" id="IPR003400">
    <property type="entry name" value="ExbD"/>
</dbReference>
<evidence type="ECO:0000256" key="9">
    <source>
        <dbReference type="SAM" id="Phobius"/>
    </source>
</evidence>
<keyword evidence="11" id="KW-1185">Reference proteome</keyword>
<evidence type="ECO:0000256" key="3">
    <source>
        <dbReference type="ARBA" id="ARBA00022475"/>
    </source>
</evidence>
<proteinExistence type="inferred from homology"/>
<comment type="similarity">
    <text evidence="2 7">Belongs to the ExbD/TolR family.</text>
</comment>
<keyword evidence="5 9" id="KW-1133">Transmembrane helix</keyword>
<feature type="transmembrane region" description="Helical" evidence="9">
    <location>
        <begin position="18"/>
        <end position="35"/>
    </location>
</feature>
<evidence type="ECO:0000256" key="6">
    <source>
        <dbReference type="ARBA" id="ARBA00023136"/>
    </source>
</evidence>
<evidence type="ECO:0000256" key="4">
    <source>
        <dbReference type="ARBA" id="ARBA00022692"/>
    </source>
</evidence>
<sequence length="188" mass="21099">MRRNRISPRHSLLDRGPMLTPLIDIMFLVLIFFMVNNGPNRRSLGVQPPHMPGAPEQPSDSPAPPGAEPVADILFLALRPDLSYSIQLQSSQDSSASQEWYHSAKPSDDKSAPDGTGQLKRLEQSLAELRSRQAQQQTLARIRRIRLRADRSLDYGTVIAVCGLLYRWQLPLDLDLNPDLDQNPDPDL</sequence>
<evidence type="ECO:0000256" key="1">
    <source>
        <dbReference type="ARBA" id="ARBA00004162"/>
    </source>
</evidence>
<evidence type="ECO:0000313" key="11">
    <source>
        <dbReference type="Proteomes" id="UP001228690"/>
    </source>
</evidence>
<keyword evidence="4 7" id="KW-0812">Transmembrane</keyword>
<name>A0ABY8MJ42_9SPIO</name>
<feature type="region of interest" description="Disordered" evidence="8">
    <location>
        <begin position="89"/>
        <end position="117"/>
    </location>
</feature>
<feature type="region of interest" description="Disordered" evidence="8">
    <location>
        <begin position="44"/>
        <end position="66"/>
    </location>
</feature>
<protein>
    <submittedName>
        <fullName evidence="10">Biopolymer transporter ExbD</fullName>
    </submittedName>
</protein>
<dbReference type="Proteomes" id="UP001228690">
    <property type="component" value="Chromosome"/>
</dbReference>
<evidence type="ECO:0000256" key="5">
    <source>
        <dbReference type="ARBA" id="ARBA00022989"/>
    </source>
</evidence>
<organism evidence="10 11">
    <name type="scientific">Candidatus Haliotispira prima</name>
    <dbReference type="NCBI Taxonomy" id="3034016"/>
    <lineage>
        <taxon>Bacteria</taxon>
        <taxon>Pseudomonadati</taxon>
        <taxon>Spirochaetota</taxon>
        <taxon>Spirochaetia</taxon>
        <taxon>Spirochaetales</taxon>
        <taxon>Spirochaetaceae</taxon>
        <taxon>Candidatus Haliotispira</taxon>
    </lineage>
</organism>
<evidence type="ECO:0000256" key="8">
    <source>
        <dbReference type="SAM" id="MobiDB-lite"/>
    </source>
</evidence>
<reference evidence="10 11" key="1">
    <citation type="submission" date="2023-04" db="EMBL/GenBank/DDBJ databases">
        <title>Spirochaete genome identified in red abalone sample constitutes a novel genus.</title>
        <authorList>
            <person name="Sharma S.P."/>
            <person name="Purcell C.M."/>
            <person name="Hyde J.R."/>
            <person name="Severin A.J."/>
        </authorList>
    </citation>
    <scope>NUCLEOTIDE SEQUENCE [LARGE SCALE GENOMIC DNA]</scope>
    <source>
        <strain evidence="10 11">SP-2023</strain>
    </source>
</reference>
<evidence type="ECO:0000256" key="7">
    <source>
        <dbReference type="RuleBase" id="RU003879"/>
    </source>
</evidence>
<keyword evidence="3" id="KW-1003">Cell membrane</keyword>
<gene>
    <name evidence="10" type="ORF">P0082_10195</name>
</gene>
<dbReference type="EMBL" id="CP123443">
    <property type="protein sequence ID" value="WGK68844.1"/>
    <property type="molecule type" value="Genomic_DNA"/>
</dbReference>
<dbReference type="RefSeq" id="WP_326927030.1">
    <property type="nucleotide sequence ID" value="NZ_CP123443.1"/>
</dbReference>
<dbReference type="Pfam" id="PF02472">
    <property type="entry name" value="ExbD"/>
    <property type="match status" value="1"/>
</dbReference>
<keyword evidence="6 9" id="KW-0472">Membrane</keyword>
<accession>A0ABY8MJ42</accession>
<comment type="subcellular location">
    <subcellularLocation>
        <location evidence="1">Cell membrane</location>
        <topology evidence="1">Single-pass membrane protein</topology>
    </subcellularLocation>
    <subcellularLocation>
        <location evidence="7">Cell membrane</location>
        <topology evidence="7">Single-pass type II membrane protein</topology>
    </subcellularLocation>
</comment>
<keyword evidence="7" id="KW-0813">Transport</keyword>
<keyword evidence="7" id="KW-0653">Protein transport</keyword>
<evidence type="ECO:0000313" key="10">
    <source>
        <dbReference type="EMBL" id="WGK68844.1"/>
    </source>
</evidence>